<dbReference type="SFLD" id="SFLDG00358">
    <property type="entry name" value="Main_(cytGST)"/>
    <property type="match status" value="1"/>
</dbReference>
<dbReference type="PROSITE" id="PS50404">
    <property type="entry name" value="GST_NTER"/>
    <property type="match status" value="1"/>
</dbReference>
<protein>
    <recommendedName>
        <fullName evidence="1">glutathione transferase</fullName>
        <ecNumber evidence="1">2.5.1.18</ecNumber>
    </recommendedName>
</protein>
<evidence type="ECO:0000313" key="5">
    <source>
        <dbReference type="EMBL" id="MBK6974735.1"/>
    </source>
</evidence>
<evidence type="ECO:0000259" key="4">
    <source>
        <dbReference type="PROSITE" id="PS50405"/>
    </source>
</evidence>
<evidence type="ECO:0000256" key="2">
    <source>
        <dbReference type="ARBA" id="ARBA00022679"/>
    </source>
</evidence>
<dbReference type="InterPro" id="IPR036249">
    <property type="entry name" value="Thioredoxin-like_sf"/>
</dbReference>
<dbReference type="SFLD" id="SFLDS00019">
    <property type="entry name" value="Glutathione_Transferase_(cytos"/>
    <property type="match status" value="1"/>
</dbReference>
<name>A0A9D7E8G1_9PROT</name>
<dbReference type="EC" id="2.5.1.18" evidence="1"/>
<evidence type="ECO:0000259" key="3">
    <source>
        <dbReference type="PROSITE" id="PS50404"/>
    </source>
</evidence>
<gene>
    <name evidence="5" type="ORF">IPH26_17965</name>
</gene>
<evidence type="ECO:0000256" key="1">
    <source>
        <dbReference type="ARBA" id="ARBA00012452"/>
    </source>
</evidence>
<dbReference type="SUPFAM" id="SSF47616">
    <property type="entry name" value="GST C-terminal domain-like"/>
    <property type="match status" value="1"/>
</dbReference>
<dbReference type="Gene3D" id="1.20.1050.10">
    <property type="match status" value="1"/>
</dbReference>
<dbReference type="PROSITE" id="PS50405">
    <property type="entry name" value="GST_CTER"/>
    <property type="match status" value="1"/>
</dbReference>
<reference evidence="5" key="1">
    <citation type="submission" date="2020-10" db="EMBL/GenBank/DDBJ databases">
        <title>Connecting structure to function with the recovery of over 1000 high-quality activated sludge metagenome-assembled genomes encoding full-length rRNA genes using long-read sequencing.</title>
        <authorList>
            <person name="Singleton C.M."/>
            <person name="Petriglieri F."/>
            <person name="Kristensen J.M."/>
            <person name="Kirkegaard R.H."/>
            <person name="Michaelsen T.Y."/>
            <person name="Andersen M.H."/>
            <person name="Karst S.M."/>
            <person name="Dueholm M.S."/>
            <person name="Nielsen P.H."/>
            <person name="Albertsen M."/>
        </authorList>
    </citation>
    <scope>NUCLEOTIDE SEQUENCE</scope>
    <source>
        <strain evidence="5">Bjer_18-Q3-R1-45_BAT3C.347</strain>
    </source>
</reference>
<dbReference type="EMBL" id="JADJEV010000004">
    <property type="protein sequence ID" value="MBK6974735.1"/>
    <property type="molecule type" value="Genomic_DNA"/>
</dbReference>
<feature type="domain" description="GST N-terminal" evidence="3">
    <location>
        <begin position="2"/>
        <end position="83"/>
    </location>
</feature>
<keyword evidence="2" id="KW-0808">Transferase</keyword>
<dbReference type="Proteomes" id="UP000807785">
    <property type="component" value="Unassembled WGS sequence"/>
</dbReference>
<feature type="domain" description="GST C-terminal" evidence="4">
    <location>
        <begin position="88"/>
        <end position="212"/>
    </location>
</feature>
<dbReference type="InterPro" id="IPR040079">
    <property type="entry name" value="Glutathione_S-Trfase"/>
</dbReference>
<dbReference type="AlphaFoldDB" id="A0A9D7E8G1"/>
<evidence type="ECO:0000313" key="6">
    <source>
        <dbReference type="Proteomes" id="UP000807785"/>
    </source>
</evidence>
<proteinExistence type="predicted"/>
<dbReference type="Gene3D" id="3.40.30.10">
    <property type="entry name" value="Glutaredoxin"/>
    <property type="match status" value="1"/>
</dbReference>
<dbReference type="GO" id="GO:0004364">
    <property type="term" value="F:glutathione transferase activity"/>
    <property type="evidence" value="ECO:0007669"/>
    <property type="project" value="UniProtKB-EC"/>
</dbReference>
<dbReference type="CDD" id="cd00299">
    <property type="entry name" value="GST_C_family"/>
    <property type="match status" value="1"/>
</dbReference>
<dbReference type="InterPro" id="IPR004045">
    <property type="entry name" value="Glutathione_S-Trfase_N"/>
</dbReference>
<dbReference type="GO" id="GO:0043295">
    <property type="term" value="F:glutathione binding"/>
    <property type="evidence" value="ECO:0007669"/>
    <property type="project" value="TreeGrafter"/>
</dbReference>
<dbReference type="Pfam" id="PF00043">
    <property type="entry name" value="GST_C"/>
    <property type="match status" value="1"/>
</dbReference>
<dbReference type="GO" id="GO:0005737">
    <property type="term" value="C:cytoplasm"/>
    <property type="evidence" value="ECO:0007669"/>
    <property type="project" value="TreeGrafter"/>
</dbReference>
<dbReference type="InterPro" id="IPR004046">
    <property type="entry name" value="GST_C"/>
</dbReference>
<dbReference type="PANTHER" id="PTHR43900:SF3">
    <property type="entry name" value="GLUTATHIONE S-TRANSFERASE RHO"/>
    <property type="match status" value="1"/>
</dbReference>
<dbReference type="Pfam" id="PF13417">
    <property type="entry name" value="GST_N_3"/>
    <property type="match status" value="1"/>
</dbReference>
<dbReference type="InterPro" id="IPR036282">
    <property type="entry name" value="Glutathione-S-Trfase_C_sf"/>
</dbReference>
<organism evidence="5 6">
    <name type="scientific">Candidatus Methylophosphatis roskildensis</name>
    <dbReference type="NCBI Taxonomy" id="2899263"/>
    <lineage>
        <taxon>Bacteria</taxon>
        <taxon>Pseudomonadati</taxon>
        <taxon>Pseudomonadota</taxon>
        <taxon>Betaproteobacteria</taxon>
        <taxon>Nitrosomonadales</taxon>
        <taxon>Sterolibacteriaceae</taxon>
        <taxon>Candidatus Methylophosphatis</taxon>
    </lineage>
</organism>
<dbReference type="SUPFAM" id="SSF52833">
    <property type="entry name" value="Thioredoxin-like"/>
    <property type="match status" value="1"/>
</dbReference>
<dbReference type="InterPro" id="IPR010987">
    <property type="entry name" value="Glutathione-S-Trfase_C-like"/>
</dbReference>
<accession>A0A9D7E8G1</accession>
<comment type="caution">
    <text evidence="5">The sequence shown here is derived from an EMBL/GenBank/DDBJ whole genome shotgun (WGS) entry which is preliminary data.</text>
</comment>
<dbReference type="PANTHER" id="PTHR43900">
    <property type="entry name" value="GLUTATHIONE S-TRANSFERASE RHO"/>
    <property type="match status" value="1"/>
</dbReference>
<sequence>MSQPIVYGDAISTYVRSVRLALEEKGVPHTLAAVDLVKGQHKEDGHLVRHPWGKMPAFEHDGILFYEASAILRYIDEAFPGPALMPSTPVERVRVNQVMSIVDSYGYPASITNIFIPRVLVPSLGGQTDEAQVEAAKPQAALFLKEIDRLLGEASYFGGATVSLADLHLLPVLTYLQATPEGQALVAATPNIAAWMGRMNERSSAQAVMPAA</sequence>